<dbReference type="InterPro" id="IPR036641">
    <property type="entry name" value="HPT_dom_sf"/>
</dbReference>
<protein>
    <submittedName>
        <fullName evidence="3">Hpt domain</fullName>
    </submittedName>
</protein>
<dbReference type="AlphaFoldDB" id="A0A174B2H0"/>
<dbReference type="RefSeq" id="WP_050640676.1">
    <property type="nucleotide sequence ID" value="NZ_CABKUE010000008.1"/>
</dbReference>
<dbReference type="EMBL" id="CYZU01000006">
    <property type="protein sequence ID" value="CUN94583.1"/>
    <property type="molecule type" value="Genomic_DNA"/>
</dbReference>
<organism evidence="3 4">
    <name type="scientific">Faecalicatena contorta</name>
    <dbReference type="NCBI Taxonomy" id="39482"/>
    <lineage>
        <taxon>Bacteria</taxon>
        <taxon>Bacillati</taxon>
        <taxon>Bacillota</taxon>
        <taxon>Clostridia</taxon>
        <taxon>Lachnospirales</taxon>
        <taxon>Lachnospiraceae</taxon>
        <taxon>Faecalicatena</taxon>
    </lineage>
</organism>
<dbReference type="STRING" id="39482.ERS852491_00880"/>
<dbReference type="Gene3D" id="1.20.120.160">
    <property type="entry name" value="HPT domain"/>
    <property type="match status" value="1"/>
</dbReference>
<evidence type="ECO:0000259" key="2">
    <source>
        <dbReference type="PROSITE" id="PS50894"/>
    </source>
</evidence>
<dbReference type="InterPro" id="IPR008207">
    <property type="entry name" value="Sig_transdc_His_kin_Hpt_dom"/>
</dbReference>
<feature type="modified residue" description="Phosphohistidine" evidence="1">
    <location>
        <position position="60"/>
    </location>
</feature>
<dbReference type="SUPFAM" id="SSF47226">
    <property type="entry name" value="Histidine-containing phosphotransfer domain, HPT domain"/>
    <property type="match status" value="1"/>
</dbReference>
<accession>A0A174B2H0</accession>
<reference evidence="3 4" key="1">
    <citation type="submission" date="2015-09" db="EMBL/GenBank/DDBJ databases">
        <authorList>
            <consortium name="Pathogen Informatics"/>
        </authorList>
    </citation>
    <scope>NUCLEOTIDE SEQUENCE [LARGE SCALE GENOMIC DNA]</scope>
    <source>
        <strain evidence="3 4">2789STDY5834876</strain>
    </source>
</reference>
<dbReference type="Proteomes" id="UP000095544">
    <property type="component" value="Unassembled WGS sequence"/>
</dbReference>
<name>A0A174B2H0_9FIRM</name>
<dbReference type="GO" id="GO:0000160">
    <property type="term" value="P:phosphorelay signal transduction system"/>
    <property type="evidence" value="ECO:0007669"/>
    <property type="project" value="InterPro"/>
</dbReference>
<dbReference type="Pfam" id="PF01627">
    <property type="entry name" value="Hpt"/>
    <property type="match status" value="1"/>
</dbReference>
<keyword evidence="1" id="KW-0597">Phosphoprotein</keyword>
<dbReference type="OrthoDB" id="1669200at2"/>
<evidence type="ECO:0000313" key="4">
    <source>
        <dbReference type="Proteomes" id="UP000095544"/>
    </source>
</evidence>
<evidence type="ECO:0000313" key="3">
    <source>
        <dbReference type="EMBL" id="CUN94583.1"/>
    </source>
</evidence>
<sequence>MELQTFYENIGADYQVVLQRLRRESLIDKYLHLLLKDPVFETLQHAVESNDHEEIFRAAHTIKGMALNLELPPLTAASSSLTEYLRTLSPGEADSSVVKEKYADIVKEYETVRDLLARF</sequence>
<dbReference type="PROSITE" id="PS50894">
    <property type="entry name" value="HPT"/>
    <property type="match status" value="1"/>
</dbReference>
<proteinExistence type="predicted"/>
<feature type="domain" description="HPt" evidence="2">
    <location>
        <begin position="21"/>
        <end position="119"/>
    </location>
</feature>
<gene>
    <name evidence="3" type="ORF">ERS852491_00880</name>
</gene>
<evidence type="ECO:0000256" key="1">
    <source>
        <dbReference type="PROSITE-ProRule" id="PRU00110"/>
    </source>
</evidence>